<dbReference type="InterPro" id="IPR038591">
    <property type="entry name" value="NolW-like_sf"/>
</dbReference>
<gene>
    <name evidence="2" type="ORF">IV01_06040</name>
</gene>
<dbReference type="Proteomes" id="UP000028631">
    <property type="component" value="Unassembled WGS sequence"/>
</dbReference>
<dbReference type="AlphaFoldDB" id="A0A085VNQ7"/>
<comment type="caution">
    <text evidence="2">The sequence shown here is derived from an EMBL/GenBank/DDBJ whole genome shotgun (WGS) entry which is preliminary data.</text>
</comment>
<keyword evidence="1" id="KW-0732">Signal</keyword>
<protein>
    <submittedName>
        <fullName evidence="2">Type III secretion protein</fullName>
    </submittedName>
</protein>
<name>A0A085VNQ7_PSESX</name>
<proteinExistence type="predicted"/>
<feature type="chain" id="PRO_5001799109" evidence="1">
    <location>
        <begin position="23"/>
        <end position="198"/>
    </location>
</feature>
<sequence>MGKNYLVVCLLMLLMITTIARAQDEQADANPDWFAKPYAYVLVEQDVRSALEEFGHNLGLIVVMSDKVRGKSRSNVRGESAGEFLTLLCDSNGLSWYFDGNILHLTADSETGTRLFKAQGQALVQLQDYLASLDVYGKQMSVRPGPDGNELFVSGPPAYLAMIQQHVDHQQRPAPVQQVARERGVRVFRGGVVTEVSN</sequence>
<dbReference type="EMBL" id="JPQU01000022">
    <property type="protein sequence ID" value="KFE57070.1"/>
    <property type="molecule type" value="Genomic_DNA"/>
</dbReference>
<reference evidence="2 3" key="1">
    <citation type="submission" date="2014-07" db="EMBL/GenBank/DDBJ databases">
        <title>Draft Genome Sequences of Environmental Pseudomonas syringae strains.</title>
        <authorList>
            <person name="Baltrus D.A."/>
            <person name="Berge O."/>
            <person name="Morris C."/>
        </authorList>
    </citation>
    <scope>NUCLEOTIDE SEQUENCE [LARGE SCALE GENOMIC DNA]</scope>
    <source>
        <strain evidence="2 3">GAW0119</strain>
    </source>
</reference>
<evidence type="ECO:0000313" key="2">
    <source>
        <dbReference type="EMBL" id="KFE57070.1"/>
    </source>
</evidence>
<feature type="signal peptide" evidence="1">
    <location>
        <begin position="1"/>
        <end position="22"/>
    </location>
</feature>
<dbReference type="Gene3D" id="3.55.50.30">
    <property type="match status" value="1"/>
</dbReference>
<accession>A0A085VNQ7</accession>
<dbReference type="PATRIC" id="fig|317.175.peg.1264"/>
<dbReference type="Gene3D" id="3.30.1370.120">
    <property type="match status" value="1"/>
</dbReference>
<evidence type="ECO:0000313" key="3">
    <source>
        <dbReference type="Proteomes" id="UP000028631"/>
    </source>
</evidence>
<evidence type="ECO:0000256" key="1">
    <source>
        <dbReference type="SAM" id="SignalP"/>
    </source>
</evidence>
<organism evidence="2 3">
    <name type="scientific">Pseudomonas syringae</name>
    <dbReference type="NCBI Taxonomy" id="317"/>
    <lineage>
        <taxon>Bacteria</taxon>
        <taxon>Pseudomonadati</taxon>
        <taxon>Pseudomonadota</taxon>
        <taxon>Gammaproteobacteria</taxon>
        <taxon>Pseudomonadales</taxon>
        <taxon>Pseudomonadaceae</taxon>
        <taxon>Pseudomonas</taxon>
    </lineage>
</organism>
<keyword evidence="3" id="KW-1185">Reference proteome</keyword>